<dbReference type="PANTHER" id="PTHR42879">
    <property type="entry name" value="3-OXOACYL-(ACYL-CARRIER-PROTEIN) REDUCTASE"/>
    <property type="match status" value="1"/>
</dbReference>
<dbReference type="PRINTS" id="PR00081">
    <property type="entry name" value="GDHRDH"/>
</dbReference>
<dbReference type="Proteomes" id="UP000321933">
    <property type="component" value="Unassembled WGS sequence"/>
</dbReference>
<gene>
    <name evidence="2" type="ORF">FVW59_11585</name>
</gene>
<dbReference type="InterPro" id="IPR036291">
    <property type="entry name" value="NAD(P)-bd_dom_sf"/>
</dbReference>
<comment type="similarity">
    <text evidence="1">Belongs to the short-chain dehydrogenases/reductases (SDR) family.</text>
</comment>
<dbReference type="SUPFAM" id="SSF51735">
    <property type="entry name" value="NAD(P)-binding Rossmann-fold domains"/>
    <property type="match status" value="1"/>
</dbReference>
<accession>A0A5C8ZTK0</accession>
<dbReference type="InterPro" id="IPR002347">
    <property type="entry name" value="SDR_fam"/>
</dbReference>
<dbReference type="OrthoDB" id="9787298at2"/>
<dbReference type="Pfam" id="PF00106">
    <property type="entry name" value="adh_short"/>
    <property type="match status" value="1"/>
</dbReference>
<evidence type="ECO:0000313" key="2">
    <source>
        <dbReference type="EMBL" id="TXS91785.1"/>
    </source>
</evidence>
<dbReference type="EMBL" id="VRYZ01000004">
    <property type="protein sequence ID" value="TXS91785.1"/>
    <property type="molecule type" value="Genomic_DNA"/>
</dbReference>
<protein>
    <submittedName>
        <fullName evidence="2">SDR family oxidoreductase</fullName>
    </submittedName>
</protein>
<organism evidence="2 3">
    <name type="scientific">Parahaliea aestuarii</name>
    <dbReference type="NCBI Taxonomy" id="1852021"/>
    <lineage>
        <taxon>Bacteria</taxon>
        <taxon>Pseudomonadati</taxon>
        <taxon>Pseudomonadota</taxon>
        <taxon>Gammaproteobacteria</taxon>
        <taxon>Cellvibrionales</taxon>
        <taxon>Halieaceae</taxon>
        <taxon>Parahaliea</taxon>
    </lineage>
</organism>
<reference evidence="2 3" key="1">
    <citation type="submission" date="2019-08" db="EMBL/GenBank/DDBJ databases">
        <title>Parahaliea maris sp. nov., isolated from the surface seawater.</title>
        <authorList>
            <person name="Liu Y."/>
        </authorList>
    </citation>
    <scope>NUCLEOTIDE SEQUENCE [LARGE SCALE GENOMIC DNA]</scope>
    <source>
        <strain evidence="2 3">S2-26</strain>
    </source>
</reference>
<dbReference type="CDD" id="cd05233">
    <property type="entry name" value="SDR_c"/>
    <property type="match status" value="1"/>
</dbReference>
<proteinExistence type="inferred from homology"/>
<dbReference type="Gene3D" id="3.40.50.720">
    <property type="entry name" value="NAD(P)-binding Rossmann-like Domain"/>
    <property type="match status" value="1"/>
</dbReference>
<dbReference type="RefSeq" id="WP_148064482.1">
    <property type="nucleotide sequence ID" value="NZ_VRYZ01000004.1"/>
</dbReference>
<dbReference type="InterPro" id="IPR050259">
    <property type="entry name" value="SDR"/>
</dbReference>
<sequence>MKISLDNKAALVTGSTRGIGFAVAKNLASAGASVYINGRSGESVRKAIAQLAASTRKSSFIPLPADITTDAGLASIKQTVPHLDIIVSNAAVFDWTDFYDTTNEHWLEHYKANVLPAVNLARHYMPGMFDKNWGRVVLVASEAGFNIPADMIHYGVAKAAEIALARGLAELTRGTGVTVNSVLPGPTASSGSDEFLAQYAIDNDIPAAEAEVHLLQRIRPTSLLNRLASNEEVANMITYACSEQASATNGAALRVEGGILRHPG</sequence>
<evidence type="ECO:0000256" key="1">
    <source>
        <dbReference type="ARBA" id="ARBA00006484"/>
    </source>
</evidence>
<name>A0A5C8ZTK0_9GAMM</name>
<keyword evidence="3" id="KW-1185">Reference proteome</keyword>
<dbReference type="AlphaFoldDB" id="A0A5C8ZTK0"/>
<evidence type="ECO:0000313" key="3">
    <source>
        <dbReference type="Proteomes" id="UP000321933"/>
    </source>
</evidence>
<comment type="caution">
    <text evidence="2">The sequence shown here is derived from an EMBL/GenBank/DDBJ whole genome shotgun (WGS) entry which is preliminary data.</text>
</comment>